<gene>
    <name evidence="1" type="ORF">GCU60_18575</name>
</gene>
<reference evidence="1 2" key="1">
    <citation type="submission" date="2019-12" db="EMBL/GenBank/DDBJ databases">
        <title>the WGS of Blastococcus saxobsidens 67B17.</title>
        <authorList>
            <person name="Jiang Z."/>
        </authorList>
    </citation>
    <scope>NUCLEOTIDE SEQUENCE [LARGE SCALE GENOMIC DNA]</scope>
    <source>
        <strain evidence="1 2">67B17</strain>
    </source>
</reference>
<comment type="caution">
    <text evidence="1">The sequence shown here is derived from an EMBL/GenBank/DDBJ whole genome shotgun (WGS) entry which is preliminary data.</text>
</comment>
<organism evidence="1 2">
    <name type="scientific">Blastococcus saxobsidens</name>
    <dbReference type="NCBI Taxonomy" id="138336"/>
    <lineage>
        <taxon>Bacteria</taxon>
        <taxon>Bacillati</taxon>
        <taxon>Actinomycetota</taxon>
        <taxon>Actinomycetes</taxon>
        <taxon>Geodermatophilales</taxon>
        <taxon>Geodermatophilaceae</taxon>
        <taxon>Blastococcus</taxon>
    </lineage>
</organism>
<evidence type="ECO:0000313" key="2">
    <source>
        <dbReference type="Proteomes" id="UP000479241"/>
    </source>
</evidence>
<protein>
    <submittedName>
        <fullName evidence="1">Uncharacterized protein</fullName>
    </submittedName>
</protein>
<dbReference type="RefSeq" id="WP_163207956.1">
    <property type="nucleotide sequence ID" value="NZ_JAAGWG010000041.1"/>
</dbReference>
<evidence type="ECO:0000313" key="1">
    <source>
        <dbReference type="EMBL" id="NEK87748.1"/>
    </source>
</evidence>
<dbReference type="Proteomes" id="UP000479241">
    <property type="component" value="Unassembled WGS sequence"/>
</dbReference>
<name>A0A6L9W6R6_9ACTN</name>
<sequence length="301" mass="31526">MPYSLVSAATLGFDLVRLPAGRAVAEVLLTGLGADEAAFARLAAVHPARGLDREQRGVRVVRSRRAREMAAGVPHMRSAADAGAGAGDRTALLVAQLEQGTIGDAPTLERLLREDVLGHEHPLRADVDADAWDEAAEVLADAAVGFWAAGVLPPLVRRELTAAFDRAQDAGPLGTPAGWGLGPATDELTSFLDAVRDLDDAGRTRWRIAVDENRAAHRPWATAMHEASWGAHVSGRTRALAAAQLLAVQAFLDGGFDLRDGAAGVWNAVSGCVQGIVLADLLGEESAAVLRAPRDRVAGIS</sequence>
<proteinExistence type="predicted"/>
<dbReference type="EMBL" id="JAAGWG010000041">
    <property type="protein sequence ID" value="NEK87748.1"/>
    <property type="molecule type" value="Genomic_DNA"/>
</dbReference>
<dbReference type="AlphaFoldDB" id="A0A6L9W6R6"/>
<accession>A0A6L9W6R6</accession>